<organism evidence="2 3">
    <name type="scientific">Halobacillus aidingensis</name>
    <dbReference type="NCBI Taxonomy" id="240303"/>
    <lineage>
        <taxon>Bacteria</taxon>
        <taxon>Bacillati</taxon>
        <taxon>Bacillota</taxon>
        <taxon>Bacilli</taxon>
        <taxon>Bacillales</taxon>
        <taxon>Bacillaceae</taxon>
        <taxon>Halobacillus</taxon>
    </lineage>
</organism>
<dbReference type="OrthoDB" id="893030at2"/>
<dbReference type="STRING" id="240303.SAMN05421677_11567"/>
<keyword evidence="3" id="KW-1185">Reference proteome</keyword>
<dbReference type="PROSITE" id="PS51186">
    <property type="entry name" value="GNAT"/>
    <property type="match status" value="1"/>
</dbReference>
<proteinExistence type="predicted"/>
<name>A0A1H0RJ87_HALAD</name>
<dbReference type="GO" id="GO:0016747">
    <property type="term" value="F:acyltransferase activity, transferring groups other than amino-acyl groups"/>
    <property type="evidence" value="ECO:0007669"/>
    <property type="project" value="InterPro"/>
</dbReference>
<dbReference type="Pfam" id="PF13302">
    <property type="entry name" value="Acetyltransf_3"/>
    <property type="match status" value="1"/>
</dbReference>
<dbReference type="InterPro" id="IPR000182">
    <property type="entry name" value="GNAT_dom"/>
</dbReference>
<evidence type="ECO:0000313" key="2">
    <source>
        <dbReference type="EMBL" id="SDP29495.1"/>
    </source>
</evidence>
<accession>A0A1H0RJ87</accession>
<dbReference type="Proteomes" id="UP000198860">
    <property type="component" value="Unassembled WGS sequence"/>
</dbReference>
<feature type="domain" description="N-acetyltransferase" evidence="1">
    <location>
        <begin position="3"/>
        <end position="160"/>
    </location>
</feature>
<gene>
    <name evidence="2" type="ORF">SAMN05421677_11567</name>
</gene>
<dbReference type="AlphaFoldDB" id="A0A1H0RJ87"/>
<evidence type="ECO:0000313" key="3">
    <source>
        <dbReference type="Proteomes" id="UP000198860"/>
    </source>
</evidence>
<dbReference type="PANTHER" id="PTHR43415:SF3">
    <property type="entry name" value="GNAT-FAMILY ACETYLTRANSFERASE"/>
    <property type="match status" value="1"/>
</dbReference>
<sequence>MEVSIEDINSSDVEVLHEWEMDEKLQVQTGVDVPRTYEQFLKAYEAYFNGEKPNLFMKAVVLDGRLIGKLELFRTPERNFIGMVIAEKRNCGVGTEALQLFLEEIYILFGMDNVFAEVYEDNQGSLRFFEKNGFVPTGEVTEEWFRGKIRPLVTLKKELK</sequence>
<dbReference type="InterPro" id="IPR016181">
    <property type="entry name" value="Acyl_CoA_acyltransferase"/>
</dbReference>
<dbReference type="PANTHER" id="PTHR43415">
    <property type="entry name" value="SPERMIDINE N(1)-ACETYLTRANSFERASE"/>
    <property type="match status" value="1"/>
</dbReference>
<dbReference type="RefSeq" id="WP_089653434.1">
    <property type="nucleotide sequence ID" value="NZ_FNIZ01000015.1"/>
</dbReference>
<evidence type="ECO:0000259" key="1">
    <source>
        <dbReference type="PROSITE" id="PS51186"/>
    </source>
</evidence>
<dbReference type="EMBL" id="FNIZ01000015">
    <property type="protein sequence ID" value="SDP29495.1"/>
    <property type="molecule type" value="Genomic_DNA"/>
</dbReference>
<dbReference type="SUPFAM" id="SSF55729">
    <property type="entry name" value="Acyl-CoA N-acyltransferases (Nat)"/>
    <property type="match status" value="1"/>
</dbReference>
<protein>
    <submittedName>
        <fullName evidence="2">Protein N-acetyltransferase, RimJ/RimL family</fullName>
    </submittedName>
</protein>
<reference evidence="3" key="1">
    <citation type="submission" date="2016-10" db="EMBL/GenBank/DDBJ databases">
        <authorList>
            <person name="Varghese N."/>
            <person name="Submissions S."/>
        </authorList>
    </citation>
    <scope>NUCLEOTIDE SEQUENCE [LARGE SCALE GENOMIC DNA]</scope>
    <source>
        <strain evidence="3">CGMCC 1.3703</strain>
    </source>
</reference>
<keyword evidence="2" id="KW-0808">Transferase</keyword>
<dbReference type="Gene3D" id="3.40.630.30">
    <property type="match status" value="1"/>
</dbReference>